<dbReference type="AlphaFoldDB" id="A0A090Y7I9"/>
<dbReference type="Pfam" id="PF01547">
    <property type="entry name" value="SBP_bac_1"/>
    <property type="match status" value="1"/>
</dbReference>
<reference evidence="1 2" key="1">
    <citation type="submission" date="2014-04" db="EMBL/GenBank/DDBJ databases">
        <authorList>
            <person name="Bishop-Lilly K.A."/>
            <person name="Broomall S.M."/>
            <person name="Chain P.S."/>
            <person name="Chertkov O."/>
            <person name="Coyne S.R."/>
            <person name="Daligault H.E."/>
            <person name="Davenport K.W."/>
            <person name="Erkkila T."/>
            <person name="Frey K.G."/>
            <person name="Gibbons H.S."/>
            <person name="Gu W."/>
            <person name="Jaissle J."/>
            <person name="Johnson S.L."/>
            <person name="Koroleva G.I."/>
            <person name="Ladner J.T."/>
            <person name="Lo C.-C."/>
            <person name="Minogue T.D."/>
            <person name="Munk C."/>
            <person name="Palacios G.F."/>
            <person name="Redden C.L."/>
            <person name="Rosenzweig C.N."/>
            <person name="Scholz M.B."/>
            <person name="Teshima H."/>
            <person name="Xu Y."/>
        </authorList>
    </citation>
    <scope>NUCLEOTIDE SEQUENCE [LARGE SCALE GENOMIC DNA]</scope>
    <source>
        <strain evidence="1 2">8244</strain>
    </source>
</reference>
<dbReference type="PANTHER" id="PTHR43649">
    <property type="entry name" value="ARABINOSE-BINDING PROTEIN-RELATED"/>
    <property type="match status" value="1"/>
</dbReference>
<sequence>MFISAPGPCYDEGDSTINDIGRSLPVGNKKGWAALLLSALLIGLLAGCGGNSGGEAQGSQGAATDNAKASSSGETVKLTMWGGVPPEAGPQAVADAWNAEHPDIQVEYVRFVNDDDGNLKLDTALATGQAVDLFVNYSVTQAAKRVESGAALDLSSFTDYDIDGKMGPDAATWKIDGKYYGIPTKKNVQFFALNKDALDAAGLAVPKAWTWDEAREYAKKLKAAGFKYGLVQHTETFSDPMDSVMEKHGYIKEDGTSNMDDPLVRKWLETLNAMMKEDQTTPPLGEQLTSKMPVENMFLGGEAAMINIGEWLLRSSNNMKDFPRDFKIAFAPVPRLIENEEDFITSGGLGDFISINANSKHKEAAWEFLKWYADEGMLPMTAGGRLPASGAVDQAAAIESLLGEHADTYDQESLEFVLYGDQTPTFVRKLPQEMVDMRAQEYEKYFLGNQTAEQTVQAMVKRHNDFLKQNQ</sequence>
<dbReference type="PATRIC" id="fig|44252.3.peg.5959"/>
<gene>
    <name evidence="1" type="ORF">DJ90_6006</name>
</gene>
<dbReference type="Proteomes" id="UP000029278">
    <property type="component" value="Unassembled WGS sequence"/>
</dbReference>
<proteinExistence type="predicted"/>
<keyword evidence="2" id="KW-1185">Reference proteome</keyword>
<dbReference type="STRING" id="44252.DJ90_6006"/>
<dbReference type="EMBL" id="JMQA01000051">
    <property type="protein sequence ID" value="KFM93797.1"/>
    <property type="molecule type" value="Genomic_DNA"/>
</dbReference>
<evidence type="ECO:0000313" key="1">
    <source>
        <dbReference type="EMBL" id="KFM93797.1"/>
    </source>
</evidence>
<organism evidence="1 2">
    <name type="scientific">Paenibacillus macerans</name>
    <name type="common">Bacillus macerans</name>
    <dbReference type="NCBI Taxonomy" id="44252"/>
    <lineage>
        <taxon>Bacteria</taxon>
        <taxon>Bacillati</taxon>
        <taxon>Bacillota</taxon>
        <taxon>Bacilli</taxon>
        <taxon>Bacillales</taxon>
        <taxon>Paenibacillaceae</taxon>
        <taxon>Paenibacillus</taxon>
    </lineage>
</organism>
<accession>A0A090Y7I9</accession>
<comment type="caution">
    <text evidence="1">The sequence shown here is derived from an EMBL/GenBank/DDBJ whole genome shotgun (WGS) entry which is preliminary data.</text>
</comment>
<dbReference type="InterPro" id="IPR006059">
    <property type="entry name" value="SBP"/>
</dbReference>
<name>A0A090Y7I9_PAEMA</name>
<evidence type="ECO:0000313" key="2">
    <source>
        <dbReference type="Proteomes" id="UP000029278"/>
    </source>
</evidence>
<dbReference type="HOGENOM" id="CLU_031285_10_5_9"/>
<dbReference type="Gene3D" id="3.40.190.10">
    <property type="entry name" value="Periplasmic binding protein-like II"/>
    <property type="match status" value="1"/>
</dbReference>
<protein>
    <submittedName>
        <fullName evidence="1">Bacterial extracellular solute-binding family protein</fullName>
    </submittedName>
</protein>
<dbReference type="InterPro" id="IPR050490">
    <property type="entry name" value="Bact_solute-bd_prot1"/>
</dbReference>
<dbReference type="SUPFAM" id="SSF53850">
    <property type="entry name" value="Periplasmic binding protein-like II"/>
    <property type="match status" value="1"/>
</dbReference>
<dbReference type="PANTHER" id="PTHR43649:SF12">
    <property type="entry name" value="DIACETYLCHITOBIOSE BINDING PROTEIN DASA"/>
    <property type="match status" value="1"/>
</dbReference>